<dbReference type="EMBL" id="MFTC01000069">
    <property type="protein sequence ID" value="OGI50462.1"/>
    <property type="molecule type" value="Genomic_DNA"/>
</dbReference>
<dbReference type="AlphaFoldDB" id="A0A1F6TZF9"/>
<comment type="subcellular location">
    <subcellularLocation>
        <location evidence="1 6">Membrane</location>
        <topology evidence="1 6">Multi-pass membrane protein</topology>
    </subcellularLocation>
</comment>
<keyword evidence="2 6" id="KW-0813">Transport</keyword>
<feature type="transmembrane region" description="Helical" evidence="6">
    <location>
        <begin position="301"/>
        <end position="326"/>
    </location>
</feature>
<dbReference type="GO" id="GO:0005315">
    <property type="term" value="F:phosphate transmembrane transporter activity"/>
    <property type="evidence" value="ECO:0007669"/>
    <property type="project" value="InterPro"/>
</dbReference>
<reference evidence="7 8" key="1">
    <citation type="journal article" date="2016" name="Nat. Commun.">
        <title>Thousands of microbial genomes shed light on interconnected biogeochemical processes in an aquifer system.</title>
        <authorList>
            <person name="Anantharaman K."/>
            <person name="Brown C.T."/>
            <person name="Hug L.A."/>
            <person name="Sharon I."/>
            <person name="Castelle C.J."/>
            <person name="Probst A.J."/>
            <person name="Thomas B.C."/>
            <person name="Singh A."/>
            <person name="Wilkins M.J."/>
            <person name="Karaoz U."/>
            <person name="Brodie E.L."/>
            <person name="Williams K.H."/>
            <person name="Hubbard S.S."/>
            <person name="Banfield J.F."/>
        </authorList>
    </citation>
    <scope>NUCLEOTIDE SEQUENCE [LARGE SCALE GENOMIC DNA]</scope>
</reference>
<evidence type="ECO:0000256" key="1">
    <source>
        <dbReference type="ARBA" id="ARBA00004141"/>
    </source>
</evidence>
<dbReference type="GO" id="GO:0016020">
    <property type="term" value="C:membrane"/>
    <property type="evidence" value="ECO:0007669"/>
    <property type="project" value="UniProtKB-SubCell"/>
</dbReference>
<feature type="transmembrane region" description="Helical" evidence="6">
    <location>
        <begin position="346"/>
        <end position="371"/>
    </location>
</feature>
<keyword evidence="5 6" id="KW-0472">Membrane</keyword>
<name>A0A1F6TZF9_9PROT</name>
<evidence type="ECO:0000313" key="7">
    <source>
        <dbReference type="EMBL" id="OGI50462.1"/>
    </source>
</evidence>
<evidence type="ECO:0000256" key="3">
    <source>
        <dbReference type="ARBA" id="ARBA00022692"/>
    </source>
</evidence>
<keyword evidence="6" id="KW-0592">Phosphate transport</keyword>
<dbReference type="STRING" id="1817768.A3A87_09690"/>
<accession>A0A1F6TZF9</accession>
<organism evidence="7 8">
    <name type="scientific">Candidatus Muproteobacteria bacterium RIFCSPLOWO2_01_FULL_60_18</name>
    <dbReference type="NCBI Taxonomy" id="1817768"/>
    <lineage>
        <taxon>Bacteria</taxon>
        <taxon>Pseudomonadati</taxon>
        <taxon>Pseudomonadota</taxon>
        <taxon>Candidatus Muproteobacteria</taxon>
    </lineage>
</organism>
<feature type="transmembrane region" description="Helical" evidence="6">
    <location>
        <begin position="84"/>
        <end position="102"/>
    </location>
</feature>
<feature type="transmembrane region" description="Helical" evidence="6">
    <location>
        <begin position="250"/>
        <end position="280"/>
    </location>
</feature>
<feature type="transmembrane region" description="Helical" evidence="6">
    <location>
        <begin position="42"/>
        <end position="63"/>
    </location>
</feature>
<keyword evidence="4 6" id="KW-1133">Transmembrane helix</keyword>
<evidence type="ECO:0000256" key="6">
    <source>
        <dbReference type="RuleBase" id="RU363058"/>
    </source>
</evidence>
<dbReference type="InterPro" id="IPR001204">
    <property type="entry name" value="Phos_transporter"/>
</dbReference>
<comment type="caution">
    <text evidence="7">The sequence shown here is derived from an EMBL/GenBank/DDBJ whole genome shotgun (WGS) entry which is preliminary data.</text>
</comment>
<evidence type="ECO:0000256" key="4">
    <source>
        <dbReference type="ARBA" id="ARBA00022989"/>
    </source>
</evidence>
<gene>
    <name evidence="7" type="ORF">A3A87_09690</name>
</gene>
<dbReference type="PANTHER" id="PTHR11101:SF80">
    <property type="entry name" value="PHOSPHATE TRANSPORTER"/>
    <property type="match status" value="1"/>
</dbReference>
<evidence type="ECO:0000256" key="5">
    <source>
        <dbReference type="ARBA" id="ARBA00023136"/>
    </source>
</evidence>
<dbReference type="Pfam" id="PF01384">
    <property type="entry name" value="PHO4"/>
    <property type="match status" value="1"/>
</dbReference>
<evidence type="ECO:0000256" key="2">
    <source>
        <dbReference type="ARBA" id="ARBA00022448"/>
    </source>
</evidence>
<dbReference type="Proteomes" id="UP000179037">
    <property type="component" value="Unassembled WGS sequence"/>
</dbReference>
<sequence length="376" mass="38715">MELLAAVFFGVFLAYANGANDNFKGVATLFGSGTTDYRVALRWATAMTFAGSLVALALASELLQTFSGRGLVPEPVLQTKQFPMAVAFAAAFTVWLATRLGFPVSTTHAIMGALMGAGLAASPTQINFLRLGSDFFLPLALSPLLALGGVMLLYPAFQRIRARLGVQKEICVCVGTEVTARFPAGTTLPQAIAATAMAVPTVKIAEESRCREQYTGTFVGVNAKTVLNAAHFASAGAVCFARAVNDTPKIAAILLASQALSSNLVIVAVAVAMALGGLVSSRRVAETMAHRVTAMNAGQGFTANLVTSALVLLASKFGLAVSTTHVSCGALFGTGVVNGQAHWKTIAGIIAAWIVTLPVAAASAGFGFLVLGGGER</sequence>
<protein>
    <recommendedName>
        <fullName evidence="6">Phosphate transporter</fullName>
    </recommendedName>
</protein>
<keyword evidence="3 6" id="KW-0812">Transmembrane</keyword>
<feature type="transmembrane region" description="Helical" evidence="6">
    <location>
        <begin position="135"/>
        <end position="157"/>
    </location>
</feature>
<feature type="transmembrane region" description="Helical" evidence="6">
    <location>
        <begin position="108"/>
        <end position="128"/>
    </location>
</feature>
<dbReference type="GO" id="GO:0035435">
    <property type="term" value="P:phosphate ion transmembrane transport"/>
    <property type="evidence" value="ECO:0007669"/>
    <property type="project" value="TreeGrafter"/>
</dbReference>
<proteinExistence type="inferred from homology"/>
<comment type="similarity">
    <text evidence="6">Belongs to the inorganic phosphate transporter (PiT) (TC 2.A.20) family.</text>
</comment>
<dbReference type="PANTHER" id="PTHR11101">
    <property type="entry name" value="PHOSPHATE TRANSPORTER"/>
    <property type="match status" value="1"/>
</dbReference>
<evidence type="ECO:0000313" key="8">
    <source>
        <dbReference type="Proteomes" id="UP000179037"/>
    </source>
</evidence>